<sequence length="397" mass="43156">MDAVLTDEEGKVHHVTYEGPVSYDNEGGDEPDPSTGSTLEQDLNIEAGTAAASYVTDDGYVMEVSLQFTDMELDMEGYVVPPGSMMTVDMFMPFKDNGELNPGVYDVAATYEDYTVYPGELYYGIWPTGTYVSYYPDASTEQLGFVVSGTMEISGSALGGYTVTCDFTTDNGYTIECSYSGNLEIQGIPVPYSTLEGDYTLDLEGASGFAAYYGDYYYTGGANWMISLNPLSGPDGFTTEIVTESTSFEEGIPTGTYEAGASVTTLYPGEYLTGFIDGDYLYGTNYVGGFTSDGYVTEFAPAISGDLNITNNNDGTYVISFSFVDDLGNTWDGEWEGEIQLEDGSEPYYAPRRSSVSILRNSSFDTVDKKEVMENLPVKAAKLQPDNRSVRKSVSAR</sequence>
<dbReference type="AlphaFoldDB" id="A0A9D2K9K8"/>
<comment type="caution">
    <text evidence="2">The sequence shown here is derived from an EMBL/GenBank/DDBJ whole genome shotgun (WGS) entry which is preliminary data.</text>
</comment>
<dbReference type="Proteomes" id="UP000824115">
    <property type="component" value="Unassembled WGS sequence"/>
</dbReference>
<feature type="region of interest" description="Disordered" evidence="1">
    <location>
        <begin position="1"/>
        <end position="38"/>
    </location>
</feature>
<reference evidence="2" key="2">
    <citation type="submission" date="2021-04" db="EMBL/GenBank/DDBJ databases">
        <authorList>
            <person name="Gilroy R."/>
        </authorList>
    </citation>
    <scope>NUCLEOTIDE SEQUENCE</scope>
    <source>
        <strain evidence="2">Gambia16-554</strain>
    </source>
</reference>
<evidence type="ECO:0000256" key="1">
    <source>
        <dbReference type="SAM" id="MobiDB-lite"/>
    </source>
</evidence>
<dbReference type="EMBL" id="DXAW01000101">
    <property type="protein sequence ID" value="HIZ85999.1"/>
    <property type="molecule type" value="Genomic_DNA"/>
</dbReference>
<gene>
    <name evidence="2" type="ORF">IAC04_05875</name>
</gene>
<name>A0A9D2K9K8_9BACT</name>
<organism evidence="2 3">
    <name type="scientific">Candidatus Coprenecus stercoravium</name>
    <dbReference type="NCBI Taxonomy" id="2840735"/>
    <lineage>
        <taxon>Bacteria</taxon>
        <taxon>Pseudomonadati</taxon>
        <taxon>Bacteroidota</taxon>
        <taxon>Bacteroidia</taxon>
        <taxon>Bacteroidales</taxon>
        <taxon>Rikenellaceae</taxon>
        <taxon>Rikenellaceae incertae sedis</taxon>
        <taxon>Candidatus Coprenecus</taxon>
    </lineage>
</organism>
<reference evidence="2" key="1">
    <citation type="journal article" date="2021" name="PeerJ">
        <title>Extensive microbial diversity within the chicken gut microbiome revealed by metagenomics and culture.</title>
        <authorList>
            <person name="Gilroy R."/>
            <person name="Ravi A."/>
            <person name="Getino M."/>
            <person name="Pursley I."/>
            <person name="Horton D.L."/>
            <person name="Alikhan N.F."/>
            <person name="Baker D."/>
            <person name="Gharbi K."/>
            <person name="Hall N."/>
            <person name="Watson M."/>
            <person name="Adriaenssens E.M."/>
            <person name="Foster-Nyarko E."/>
            <person name="Jarju S."/>
            <person name="Secka A."/>
            <person name="Antonio M."/>
            <person name="Oren A."/>
            <person name="Chaudhuri R.R."/>
            <person name="La Ragione R."/>
            <person name="Hildebrand F."/>
            <person name="Pallen M.J."/>
        </authorList>
    </citation>
    <scope>NUCLEOTIDE SEQUENCE</scope>
    <source>
        <strain evidence="2">Gambia16-554</strain>
    </source>
</reference>
<proteinExistence type="predicted"/>
<evidence type="ECO:0000313" key="2">
    <source>
        <dbReference type="EMBL" id="HIZ85999.1"/>
    </source>
</evidence>
<accession>A0A9D2K9K8</accession>
<protein>
    <submittedName>
        <fullName evidence="2">Uncharacterized protein</fullName>
    </submittedName>
</protein>
<evidence type="ECO:0000313" key="3">
    <source>
        <dbReference type="Proteomes" id="UP000824115"/>
    </source>
</evidence>